<organism evidence="1 2">
    <name type="scientific">Desulforamulus putei DSM 12395</name>
    <dbReference type="NCBI Taxonomy" id="1121429"/>
    <lineage>
        <taxon>Bacteria</taxon>
        <taxon>Bacillati</taxon>
        <taxon>Bacillota</taxon>
        <taxon>Clostridia</taxon>
        <taxon>Eubacteriales</taxon>
        <taxon>Peptococcaceae</taxon>
        <taxon>Desulforamulus</taxon>
    </lineage>
</organism>
<gene>
    <name evidence="1" type="ORF">SAMN02745133_01625</name>
</gene>
<evidence type="ECO:0000313" key="2">
    <source>
        <dbReference type="Proteomes" id="UP000184148"/>
    </source>
</evidence>
<name>A0A1M4Y808_9FIRM</name>
<evidence type="ECO:0000313" key="1">
    <source>
        <dbReference type="EMBL" id="SHF01562.1"/>
    </source>
</evidence>
<keyword evidence="2" id="KW-1185">Reference proteome</keyword>
<proteinExistence type="predicted"/>
<dbReference type="AlphaFoldDB" id="A0A1M4Y808"/>
<protein>
    <recommendedName>
        <fullName evidence="3">AP2 domain-containing protein</fullName>
    </recommendedName>
</protein>
<sequence>MMNKLFPINPRNRQYYKPTPFVEEQGYGETSNNHLNTYWRVNNDGHMWLAESCVRGAGDRRVFKACSEAEKWAREYAYSRAKPWGGF</sequence>
<reference evidence="2" key="1">
    <citation type="submission" date="2016-11" db="EMBL/GenBank/DDBJ databases">
        <authorList>
            <person name="Varghese N."/>
            <person name="Submissions S."/>
        </authorList>
    </citation>
    <scope>NUCLEOTIDE SEQUENCE [LARGE SCALE GENOMIC DNA]</scope>
    <source>
        <strain evidence="2">DSM 12395</strain>
    </source>
</reference>
<dbReference type="Proteomes" id="UP000184148">
    <property type="component" value="Unassembled WGS sequence"/>
</dbReference>
<accession>A0A1M4Y808</accession>
<evidence type="ECO:0008006" key="3">
    <source>
        <dbReference type="Google" id="ProtNLM"/>
    </source>
</evidence>
<dbReference type="STRING" id="1121429.SAMN02745133_01625"/>
<dbReference type="EMBL" id="FQUY01000010">
    <property type="protein sequence ID" value="SHF01562.1"/>
    <property type="molecule type" value="Genomic_DNA"/>
</dbReference>